<gene>
    <name evidence="11" type="ORF">JK363_31245</name>
</gene>
<evidence type="ECO:0000256" key="5">
    <source>
        <dbReference type="ARBA" id="ARBA00022989"/>
    </source>
</evidence>
<evidence type="ECO:0000259" key="10">
    <source>
        <dbReference type="PROSITE" id="PS50929"/>
    </source>
</evidence>
<dbReference type="RefSeq" id="WP_201880316.1">
    <property type="nucleotide sequence ID" value="NZ_JAERRF010000024.1"/>
</dbReference>
<dbReference type="Proteomes" id="UP000634229">
    <property type="component" value="Unassembled WGS sequence"/>
</dbReference>
<dbReference type="Pfam" id="PF00664">
    <property type="entry name" value="ABC_membrane"/>
    <property type="match status" value="1"/>
</dbReference>
<keyword evidence="6 8" id="KW-0472">Membrane</keyword>
<accession>A0ABS1NMD4</accession>
<sequence>MRAQRRSMRALLAWSLLEAVPVLLSGQLMAAAMDHGFLAGDPVTGLALLGAYGAALLLGAFGTRQVMTPMATVVESVRDRLVRLVVSAALRESVARPEAAADDAVVARTTRQTEAARQLTAGLLLTARPVVFSLGAVVFGLVTLVPQIAAVTVAALCLSAVLLLRLSRGLRERYLAALAAEERLAAVAGEALSGLRDVLACGATHHVGRRMEQAVDAQAQASMASAWYGARRIGVIVIGAKLPLLITLVMGPWLIRTGTATPGAMLGAATYLITALEPALRQVVQAVANVGLHLGVLLGRLADQVREQPPTRDEVTSPPGGSAEPAHTGLTLEKVTFAYGPDSEPVVESLDLTVKEGEHLAVMGVSGAGKSTLAALLAGLESPDAGTVSLGSRNVSGLDAAWLRRTVTLVPQQSYVFAGTVRENLTYARPGATEADVAQVVDTFGLTDLVARWGGLDAALTRPGALSQGERQLLVLARTHLSPARVVILDEATCHLDPAAEAVAEQAFMARPGTLVVIAHRASSILRAPRVLVLQPGGVMEGSHRDLIGRSPLYTELVGEWGGTAGPPR</sequence>
<dbReference type="InterPro" id="IPR039421">
    <property type="entry name" value="Type_1_exporter"/>
</dbReference>
<feature type="transmembrane region" description="Helical" evidence="8">
    <location>
        <begin position="121"/>
        <end position="142"/>
    </location>
</feature>
<protein>
    <submittedName>
        <fullName evidence="11">ABC transporter ATP-binding protein</fullName>
    </submittedName>
</protein>
<feature type="compositionally biased region" description="Basic and acidic residues" evidence="7">
    <location>
        <begin position="305"/>
        <end position="315"/>
    </location>
</feature>
<dbReference type="SUPFAM" id="SSF90123">
    <property type="entry name" value="ABC transporter transmembrane region"/>
    <property type="match status" value="1"/>
</dbReference>
<dbReference type="InterPro" id="IPR011527">
    <property type="entry name" value="ABC1_TM_dom"/>
</dbReference>
<feature type="region of interest" description="Disordered" evidence="7">
    <location>
        <begin position="305"/>
        <end position="327"/>
    </location>
</feature>
<feature type="transmembrane region" description="Helical" evidence="8">
    <location>
        <begin position="42"/>
        <end position="61"/>
    </location>
</feature>
<dbReference type="Gene3D" id="1.20.1560.10">
    <property type="entry name" value="ABC transporter type 1, transmembrane domain"/>
    <property type="match status" value="1"/>
</dbReference>
<evidence type="ECO:0000256" key="6">
    <source>
        <dbReference type="ARBA" id="ARBA00023136"/>
    </source>
</evidence>
<dbReference type="SUPFAM" id="SSF52540">
    <property type="entry name" value="P-loop containing nucleoside triphosphate hydrolases"/>
    <property type="match status" value="1"/>
</dbReference>
<evidence type="ECO:0000256" key="7">
    <source>
        <dbReference type="SAM" id="MobiDB-lite"/>
    </source>
</evidence>
<keyword evidence="12" id="KW-1185">Reference proteome</keyword>
<dbReference type="SMART" id="SM00382">
    <property type="entry name" value="AAA"/>
    <property type="match status" value="1"/>
</dbReference>
<feature type="domain" description="ABC transmembrane type-1" evidence="10">
    <location>
        <begin position="10"/>
        <end position="278"/>
    </location>
</feature>
<evidence type="ECO:0000256" key="2">
    <source>
        <dbReference type="ARBA" id="ARBA00022692"/>
    </source>
</evidence>
<reference evidence="11 12" key="1">
    <citation type="submission" date="2021-01" db="EMBL/GenBank/DDBJ databases">
        <title>WGS of actinomycetes isolated from Thailand.</title>
        <authorList>
            <person name="Thawai C."/>
        </authorList>
    </citation>
    <scope>NUCLEOTIDE SEQUENCE [LARGE SCALE GENOMIC DNA]</scope>
    <source>
        <strain evidence="11 12">CA1R205</strain>
    </source>
</reference>
<keyword evidence="2 8" id="KW-0812">Transmembrane</keyword>
<comment type="subcellular location">
    <subcellularLocation>
        <location evidence="1">Cell membrane</location>
        <topology evidence="1">Multi-pass membrane protein</topology>
    </subcellularLocation>
</comment>
<dbReference type="PROSITE" id="PS50929">
    <property type="entry name" value="ABC_TM1F"/>
    <property type="match status" value="1"/>
</dbReference>
<feature type="transmembrane region" description="Helical" evidence="8">
    <location>
        <begin position="148"/>
        <end position="166"/>
    </location>
</feature>
<feature type="transmembrane region" description="Helical" evidence="8">
    <location>
        <begin position="233"/>
        <end position="255"/>
    </location>
</feature>
<dbReference type="PROSITE" id="PS50893">
    <property type="entry name" value="ABC_TRANSPORTER_2"/>
    <property type="match status" value="1"/>
</dbReference>
<dbReference type="Gene3D" id="3.40.50.300">
    <property type="entry name" value="P-loop containing nucleotide triphosphate hydrolases"/>
    <property type="match status" value="1"/>
</dbReference>
<dbReference type="InterPro" id="IPR027417">
    <property type="entry name" value="P-loop_NTPase"/>
</dbReference>
<dbReference type="InterPro" id="IPR003439">
    <property type="entry name" value="ABC_transporter-like_ATP-bd"/>
</dbReference>
<evidence type="ECO:0000256" key="4">
    <source>
        <dbReference type="ARBA" id="ARBA00022840"/>
    </source>
</evidence>
<proteinExistence type="predicted"/>
<dbReference type="InterPro" id="IPR036640">
    <property type="entry name" value="ABC1_TM_sf"/>
</dbReference>
<keyword evidence="3" id="KW-0547">Nucleotide-binding</keyword>
<dbReference type="GO" id="GO:0005524">
    <property type="term" value="F:ATP binding"/>
    <property type="evidence" value="ECO:0007669"/>
    <property type="project" value="UniProtKB-KW"/>
</dbReference>
<dbReference type="EMBL" id="JAERRF010000024">
    <property type="protein sequence ID" value="MBL1101062.1"/>
    <property type="molecule type" value="Genomic_DNA"/>
</dbReference>
<dbReference type="InterPro" id="IPR003593">
    <property type="entry name" value="AAA+_ATPase"/>
</dbReference>
<feature type="domain" description="ABC transporter" evidence="9">
    <location>
        <begin position="330"/>
        <end position="561"/>
    </location>
</feature>
<evidence type="ECO:0000256" key="8">
    <source>
        <dbReference type="SAM" id="Phobius"/>
    </source>
</evidence>
<keyword evidence="5 8" id="KW-1133">Transmembrane helix</keyword>
<evidence type="ECO:0000313" key="12">
    <source>
        <dbReference type="Proteomes" id="UP000634229"/>
    </source>
</evidence>
<evidence type="ECO:0000256" key="1">
    <source>
        <dbReference type="ARBA" id="ARBA00004651"/>
    </source>
</evidence>
<evidence type="ECO:0000313" key="11">
    <source>
        <dbReference type="EMBL" id="MBL1101062.1"/>
    </source>
</evidence>
<dbReference type="Pfam" id="PF00005">
    <property type="entry name" value="ABC_tran"/>
    <property type="match status" value="1"/>
</dbReference>
<dbReference type="CDD" id="cd03228">
    <property type="entry name" value="ABCC_MRP_Like"/>
    <property type="match status" value="1"/>
</dbReference>
<comment type="caution">
    <text evidence="11">The sequence shown here is derived from an EMBL/GenBank/DDBJ whole genome shotgun (WGS) entry which is preliminary data.</text>
</comment>
<evidence type="ECO:0000256" key="3">
    <source>
        <dbReference type="ARBA" id="ARBA00022741"/>
    </source>
</evidence>
<keyword evidence="4 11" id="KW-0067">ATP-binding</keyword>
<dbReference type="PANTHER" id="PTHR24221">
    <property type="entry name" value="ATP-BINDING CASSETTE SUB-FAMILY B"/>
    <property type="match status" value="1"/>
</dbReference>
<name>A0ABS1NMD4_9ACTN</name>
<dbReference type="PANTHER" id="PTHR24221:SF654">
    <property type="entry name" value="ATP-BINDING CASSETTE SUB-FAMILY B MEMBER 6"/>
    <property type="match status" value="1"/>
</dbReference>
<organism evidence="11 12">
    <name type="scientific">Streptomyces coffeae</name>
    <dbReference type="NCBI Taxonomy" id="621382"/>
    <lineage>
        <taxon>Bacteria</taxon>
        <taxon>Bacillati</taxon>
        <taxon>Actinomycetota</taxon>
        <taxon>Actinomycetes</taxon>
        <taxon>Kitasatosporales</taxon>
        <taxon>Streptomycetaceae</taxon>
        <taxon>Streptomyces</taxon>
    </lineage>
</organism>
<evidence type="ECO:0000259" key="9">
    <source>
        <dbReference type="PROSITE" id="PS50893"/>
    </source>
</evidence>